<sequence>MREERDARREIRPDRGEGPVGYLAALLLCGAVAAAFVLSGLGGQVVGNIGAAICKVVRSGGLVERCAPAPDPGRNPQAQDPDLPTTPCLAYSDTTYLEETVTIPTKRIDVRTNSRGTLQLNRRVGPDGRVIWEVVDFTWGEGGIATPEVGAGPISGSVWGGLTVTNGKIYSGFRDEAEARRFFDDLTEHRIGSEVKFTLRTNPLTGGFVWLGTKLPWVGDDFDRYMGGSEPDRPPSAEYLDGGVTGGFKADINLSRFKIPLKGRGWSVSGSQTDLQNGEVTTYYNDRGEFEAAVQLDVGDIVQRLPPAVRRRAQEGLEDGLDAVLNVIETRLRGEYGNQFSLLPEHRAQMKSAIKLNPSIGFNYKHRGGTTWAITEDAQGNIVRVSQTQNGQDILYARVDGKVDGSNPGGDRGQVTAGKQWILFAQRTLTQKDLEYSRSEDRAVIDRFLRDGDTGALERAWENGVGTMGRTTYDNTGDTMKLEGKGASGNKSRKRWGIFEIGYESETHALQSAHFYKPGVGWVPWSVCR</sequence>
<feature type="transmembrane region" description="Helical" evidence="1">
    <location>
        <begin position="20"/>
        <end position="41"/>
    </location>
</feature>
<protein>
    <submittedName>
        <fullName evidence="2">Uncharacterized protein</fullName>
    </submittedName>
</protein>
<comment type="caution">
    <text evidence="2">The sequence shown here is derived from an EMBL/GenBank/DDBJ whole genome shotgun (WGS) entry which is preliminary data.</text>
</comment>
<keyword evidence="1" id="KW-1133">Transmembrane helix</keyword>
<evidence type="ECO:0000256" key="1">
    <source>
        <dbReference type="SAM" id="Phobius"/>
    </source>
</evidence>
<reference evidence="3" key="1">
    <citation type="journal article" date="2019" name="Int. J. Syst. Evol. Microbiol.">
        <title>The Global Catalogue of Microorganisms (GCM) 10K type strain sequencing project: providing services to taxonomists for standard genome sequencing and annotation.</title>
        <authorList>
            <consortium name="The Broad Institute Genomics Platform"/>
            <consortium name="The Broad Institute Genome Sequencing Center for Infectious Disease"/>
            <person name="Wu L."/>
            <person name="Ma J."/>
        </authorList>
    </citation>
    <scope>NUCLEOTIDE SEQUENCE [LARGE SCALE GENOMIC DNA]</scope>
    <source>
        <strain evidence="3">JCM 3325</strain>
    </source>
</reference>
<gene>
    <name evidence="2" type="ORF">GCM10010191_35690</name>
</gene>
<accession>A0ABP5W6L0</accession>
<keyword evidence="1" id="KW-0472">Membrane</keyword>
<dbReference type="RefSeq" id="WP_344590099.1">
    <property type="nucleotide sequence ID" value="NZ_BAAARW010000012.1"/>
</dbReference>
<keyword evidence="3" id="KW-1185">Reference proteome</keyword>
<proteinExistence type="predicted"/>
<organism evidence="2 3">
    <name type="scientific">Actinomadura vinacea</name>
    <dbReference type="NCBI Taxonomy" id="115336"/>
    <lineage>
        <taxon>Bacteria</taxon>
        <taxon>Bacillati</taxon>
        <taxon>Actinomycetota</taxon>
        <taxon>Actinomycetes</taxon>
        <taxon>Streptosporangiales</taxon>
        <taxon>Thermomonosporaceae</taxon>
        <taxon>Actinomadura</taxon>
    </lineage>
</organism>
<keyword evidence="1" id="KW-0812">Transmembrane</keyword>
<dbReference type="Proteomes" id="UP001501231">
    <property type="component" value="Unassembled WGS sequence"/>
</dbReference>
<evidence type="ECO:0000313" key="3">
    <source>
        <dbReference type="Proteomes" id="UP001501231"/>
    </source>
</evidence>
<dbReference type="EMBL" id="BAAARW010000012">
    <property type="protein sequence ID" value="GAA2421161.1"/>
    <property type="molecule type" value="Genomic_DNA"/>
</dbReference>
<evidence type="ECO:0000313" key="2">
    <source>
        <dbReference type="EMBL" id="GAA2421161.1"/>
    </source>
</evidence>
<name>A0ABP5W6L0_9ACTN</name>